<protein>
    <recommendedName>
        <fullName evidence="1">non-specific serine/threonine protein kinase</fullName>
        <ecNumber evidence="1">2.7.11.1</ecNumber>
    </recommendedName>
</protein>
<evidence type="ECO:0000256" key="3">
    <source>
        <dbReference type="ARBA" id="ARBA00022553"/>
    </source>
</evidence>
<dbReference type="HOGENOM" id="CLU_034631_0_0_11"/>
<evidence type="ECO:0000256" key="6">
    <source>
        <dbReference type="ARBA" id="ARBA00022777"/>
    </source>
</evidence>
<dbReference type="Gene3D" id="1.10.510.10">
    <property type="entry name" value="Transferase(Phosphotransferase) domain 1"/>
    <property type="match status" value="1"/>
</dbReference>
<keyword evidence="4" id="KW-0808">Transferase</keyword>
<evidence type="ECO:0000259" key="10">
    <source>
        <dbReference type="PROSITE" id="PS50011"/>
    </source>
</evidence>
<evidence type="ECO:0000259" key="9">
    <source>
        <dbReference type="PROSITE" id="PS50006"/>
    </source>
</evidence>
<accession>D2BF31</accession>
<organism evidence="11 12">
    <name type="scientific">Streptosporangium roseum (strain ATCC 12428 / DSM 43021 / JCM 3005 / KCTC 9067 / NCIMB 10171 / NRRL 2505 / NI 9100)</name>
    <dbReference type="NCBI Taxonomy" id="479432"/>
    <lineage>
        <taxon>Bacteria</taxon>
        <taxon>Bacillati</taxon>
        <taxon>Actinomycetota</taxon>
        <taxon>Actinomycetes</taxon>
        <taxon>Streptosporangiales</taxon>
        <taxon>Streptosporangiaceae</taxon>
        <taxon>Streptosporangium</taxon>
    </lineage>
</organism>
<dbReference type="PROSITE" id="PS50011">
    <property type="entry name" value="PROTEIN_KINASE_DOM"/>
    <property type="match status" value="1"/>
</dbReference>
<dbReference type="Gene3D" id="3.30.200.20">
    <property type="entry name" value="Phosphorylase Kinase, domain 1"/>
    <property type="match status" value="1"/>
</dbReference>
<dbReference type="InterPro" id="IPR011009">
    <property type="entry name" value="Kinase-like_dom_sf"/>
</dbReference>
<dbReference type="RefSeq" id="WP_012890136.1">
    <property type="nucleotide sequence ID" value="NC_013595.1"/>
</dbReference>
<dbReference type="EC" id="2.7.11.1" evidence="1"/>
<dbReference type="SUPFAM" id="SSF56112">
    <property type="entry name" value="Protein kinase-like (PK-like)"/>
    <property type="match status" value="1"/>
</dbReference>
<keyword evidence="2 11" id="KW-0723">Serine/threonine-protein kinase</keyword>
<evidence type="ECO:0000256" key="5">
    <source>
        <dbReference type="ARBA" id="ARBA00022741"/>
    </source>
</evidence>
<dbReference type="GO" id="GO:0005524">
    <property type="term" value="F:ATP binding"/>
    <property type="evidence" value="ECO:0007669"/>
    <property type="project" value="UniProtKB-UniRule"/>
</dbReference>
<gene>
    <name evidence="11" type="ordered locus">Sros_3456</name>
</gene>
<dbReference type="InterPro" id="IPR008266">
    <property type="entry name" value="Tyr_kinase_AS"/>
</dbReference>
<keyword evidence="12" id="KW-1185">Reference proteome</keyword>
<evidence type="ECO:0000313" key="12">
    <source>
        <dbReference type="Proteomes" id="UP000002029"/>
    </source>
</evidence>
<dbReference type="PROSITE" id="PS00107">
    <property type="entry name" value="PROTEIN_KINASE_ATP"/>
    <property type="match status" value="1"/>
</dbReference>
<dbReference type="eggNOG" id="COG0515">
    <property type="taxonomic scope" value="Bacteria"/>
</dbReference>
<dbReference type="PANTHER" id="PTHR43289:SF6">
    <property type="entry name" value="SERINE_THREONINE-PROTEIN KINASE NEKL-3"/>
    <property type="match status" value="1"/>
</dbReference>
<keyword evidence="3" id="KW-0597">Phosphoprotein</keyword>
<reference evidence="11 12" key="1">
    <citation type="journal article" date="2010" name="Stand. Genomic Sci.">
        <title>Complete genome sequence of Streptosporangium roseum type strain (NI 9100).</title>
        <authorList>
            <person name="Nolan M."/>
            <person name="Sikorski J."/>
            <person name="Jando M."/>
            <person name="Lucas S."/>
            <person name="Lapidus A."/>
            <person name="Glavina Del Rio T."/>
            <person name="Chen F."/>
            <person name="Tice H."/>
            <person name="Pitluck S."/>
            <person name="Cheng J.F."/>
            <person name="Chertkov O."/>
            <person name="Sims D."/>
            <person name="Meincke L."/>
            <person name="Brettin T."/>
            <person name="Han C."/>
            <person name="Detter J.C."/>
            <person name="Bruce D."/>
            <person name="Goodwin L."/>
            <person name="Land M."/>
            <person name="Hauser L."/>
            <person name="Chang Y.J."/>
            <person name="Jeffries C.D."/>
            <person name="Ivanova N."/>
            <person name="Mavromatis K."/>
            <person name="Mikhailova N."/>
            <person name="Chen A."/>
            <person name="Palaniappan K."/>
            <person name="Chain P."/>
            <person name="Rohde M."/>
            <person name="Goker M."/>
            <person name="Bristow J."/>
            <person name="Eisen J.A."/>
            <person name="Markowitz V."/>
            <person name="Hugenholtz P."/>
            <person name="Kyrpides N.C."/>
            <person name="Klenk H.P."/>
        </authorList>
    </citation>
    <scope>NUCLEOTIDE SEQUENCE [LARGE SCALE GENOMIC DNA]</scope>
    <source>
        <strain evidence="12">ATCC 12428 / DSM 43021 / JCM 3005 / NI 9100</strain>
    </source>
</reference>
<dbReference type="InterPro" id="IPR017441">
    <property type="entry name" value="Protein_kinase_ATP_BS"/>
</dbReference>
<feature type="binding site" evidence="8">
    <location>
        <position position="217"/>
    </location>
    <ligand>
        <name>ATP</name>
        <dbReference type="ChEBI" id="CHEBI:30616"/>
    </ligand>
</feature>
<dbReference type="PROSITE" id="PS50006">
    <property type="entry name" value="FHA_DOMAIN"/>
    <property type="match status" value="1"/>
</dbReference>
<evidence type="ECO:0000256" key="8">
    <source>
        <dbReference type="PROSITE-ProRule" id="PRU10141"/>
    </source>
</evidence>
<dbReference type="AlphaFoldDB" id="D2BF31"/>
<dbReference type="Pfam" id="PF00069">
    <property type="entry name" value="Pkinase"/>
    <property type="match status" value="1"/>
</dbReference>
<evidence type="ECO:0000313" key="11">
    <source>
        <dbReference type="EMBL" id="ACZ86392.1"/>
    </source>
</evidence>
<dbReference type="PANTHER" id="PTHR43289">
    <property type="entry name" value="MITOGEN-ACTIVATED PROTEIN KINASE KINASE KINASE 20-RELATED"/>
    <property type="match status" value="1"/>
</dbReference>
<dbReference type="Gene3D" id="2.60.200.20">
    <property type="match status" value="1"/>
</dbReference>
<evidence type="ECO:0000256" key="2">
    <source>
        <dbReference type="ARBA" id="ARBA00022527"/>
    </source>
</evidence>
<dbReference type="PROSITE" id="PS00109">
    <property type="entry name" value="PROTEIN_KINASE_TYR"/>
    <property type="match status" value="1"/>
</dbReference>
<dbReference type="eggNOG" id="COG1716">
    <property type="taxonomic scope" value="Bacteria"/>
</dbReference>
<keyword evidence="6 11" id="KW-0418">Kinase</keyword>
<dbReference type="GO" id="GO:0004674">
    <property type="term" value="F:protein serine/threonine kinase activity"/>
    <property type="evidence" value="ECO:0007669"/>
    <property type="project" value="UniProtKB-KW"/>
</dbReference>
<dbReference type="Proteomes" id="UP000002029">
    <property type="component" value="Chromosome"/>
</dbReference>
<sequence>MTRPATITLKVVKGKLARTEYVFDERTTCVLGRAEDCAPRLPNDDDHRTVSRHHCLLDINPPDARIRDFGSLNGTYVNDEKIGQREAHQTPEEAAALSFPEHDLADGDEIRIGKTVFRVGVQPAAGGVKRTLELARCKVCDREVGSELGARSGDYVCAACQAKPAAVAEMLLDLAHGGRRDLAPIAGYTILRELGRGGMGAVFLARHGTTGEEVALKVMLPKVAASAEAHGRFLREVELTRALRHPNVAALYDAGSADGTFYFTTEFCAGGSLDRLLDRRGGRLPAAEAVRLALQALEGVGHAHEQGVVHRDLSPQNILLSEAADGSPVAKVGDFGLAKAFDQAGLSGLTRTGTAAGKPWYMPRQQVVNFRNAAPAVDVWALAACLYHVLTGRYPRDFPAGRDPWQIVLQSPPVPIRRRDPGVPKALAAVIDRALQEKPAIGYRSAAELHDALRTLTP</sequence>
<proteinExistence type="predicted"/>
<dbReference type="STRING" id="479432.Sros_3456"/>
<keyword evidence="5 8" id="KW-0547">Nucleotide-binding</keyword>
<dbReference type="SUPFAM" id="SSF49879">
    <property type="entry name" value="SMAD/FHA domain"/>
    <property type="match status" value="1"/>
</dbReference>
<evidence type="ECO:0000256" key="7">
    <source>
        <dbReference type="ARBA" id="ARBA00022840"/>
    </source>
</evidence>
<feature type="domain" description="Protein kinase" evidence="10">
    <location>
        <begin position="188"/>
        <end position="453"/>
    </location>
</feature>
<dbReference type="SMART" id="SM00240">
    <property type="entry name" value="FHA"/>
    <property type="match status" value="1"/>
</dbReference>
<keyword evidence="7 8" id="KW-0067">ATP-binding</keyword>
<dbReference type="InterPro" id="IPR008984">
    <property type="entry name" value="SMAD_FHA_dom_sf"/>
</dbReference>
<name>D2BF31_STRRD</name>
<dbReference type="KEGG" id="sro:Sros_3456"/>
<dbReference type="InterPro" id="IPR000253">
    <property type="entry name" value="FHA_dom"/>
</dbReference>
<dbReference type="InterPro" id="IPR000719">
    <property type="entry name" value="Prot_kinase_dom"/>
</dbReference>
<evidence type="ECO:0000256" key="1">
    <source>
        <dbReference type="ARBA" id="ARBA00012513"/>
    </source>
</evidence>
<dbReference type="Pfam" id="PF00498">
    <property type="entry name" value="FHA"/>
    <property type="match status" value="1"/>
</dbReference>
<dbReference type="EMBL" id="CP001814">
    <property type="protein sequence ID" value="ACZ86392.1"/>
    <property type="molecule type" value="Genomic_DNA"/>
</dbReference>
<evidence type="ECO:0000256" key="4">
    <source>
        <dbReference type="ARBA" id="ARBA00022679"/>
    </source>
</evidence>
<dbReference type="OrthoDB" id="9762169at2"/>
<feature type="domain" description="FHA" evidence="9">
    <location>
        <begin position="29"/>
        <end position="82"/>
    </location>
</feature>
<dbReference type="CDD" id="cd14014">
    <property type="entry name" value="STKc_PknB_like"/>
    <property type="match status" value="1"/>
</dbReference>